<sequence>MRIAAETSIGRVWQEICRVRERLSAPERNRSYAFSPLLAIYTTRPPYYLSRAIGKQQKKSLDSSQTVVLRKATHYEWQEPYYRMLYAFCGLLIFP</sequence>
<evidence type="ECO:0000313" key="1">
    <source>
        <dbReference type="Proteomes" id="UP000095283"/>
    </source>
</evidence>
<dbReference type="AlphaFoldDB" id="A0A1I7WB22"/>
<protein>
    <submittedName>
        <fullName evidence="2">Uncharacterized protein</fullName>
    </submittedName>
</protein>
<keyword evidence="1" id="KW-1185">Reference proteome</keyword>
<evidence type="ECO:0000313" key="2">
    <source>
        <dbReference type="WBParaSite" id="Hba_01904"/>
    </source>
</evidence>
<accession>A0A1I7WB22</accession>
<dbReference type="WBParaSite" id="Hba_01904">
    <property type="protein sequence ID" value="Hba_01904"/>
    <property type="gene ID" value="Hba_01904"/>
</dbReference>
<organism evidence="1 2">
    <name type="scientific">Heterorhabditis bacteriophora</name>
    <name type="common">Entomopathogenic nematode worm</name>
    <dbReference type="NCBI Taxonomy" id="37862"/>
    <lineage>
        <taxon>Eukaryota</taxon>
        <taxon>Metazoa</taxon>
        <taxon>Ecdysozoa</taxon>
        <taxon>Nematoda</taxon>
        <taxon>Chromadorea</taxon>
        <taxon>Rhabditida</taxon>
        <taxon>Rhabditina</taxon>
        <taxon>Rhabditomorpha</taxon>
        <taxon>Strongyloidea</taxon>
        <taxon>Heterorhabditidae</taxon>
        <taxon>Heterorhabditis</taxon>
    </lineage>
</organism>
<name>A0A1I7WB22_HETBA</name>
<proteinExistence type="predicted"/>
<dbReference type="Proteomes" id="UP000095283">
    <property type="component" value="Unplaced"/>
</dbReference>
<reference evidence="2" key="1">
    <citation type="submission" date="2016-11" db="UniProtKB">
        <authorList>
            <consortium name="WormBaseParasite"/>
        </authorList>
    </citation>
    <scope>IDENTIFICATION</scope>
</reference>